<comment type="caution">
    <text evidence="1">The sequence shown here is derived from an EMBL/GenBank/DDBJ whole genome shotgun (WGS) entry which is preliminary data.</text>
</comment>
<dbReference type="NCBIfam" id="TIGR00481">
    <property type="entry name" value="YbhB/YbcL family Raf kinase inhibitor-like protein"/>
    <property type="match status" value="1"/>
</dbReference>
<dbReference type="Proteomes" id="UP000287410">
    <property type="component" value="Unassembled WGS sequence"/>
</dbReference>
<dbReference type="InterPro" id="IPR005247">
    <property type="entry name" value="YbhB_YbcL/LppC-like"/>
</dbReference>
<dbReference type="SUPFAM" id="SSF49777">
    <property type="entry name" value="PEBP-like"/>
    <property type="match status" value="1"/>
</dbReference>
<sequence>MAQDNEAGFHLYSPDVETDGEIDASFEYNGFGCAGDNQSPTLRWENAPAGTRSFAVSVHDPDAPTGSGWWHWRVVNLPADTTELAGNAGAVDGDNLPDGAVQLRNDYGDKGWGGMCPPAGDSPHRYTFTVHALNTEQLELPEDASPALAGFMIHQHEISRAGFIATYAREED</sequence>
<organism evidence="1 2">
    <name type="scientific">Aliidiomarina sedimenti</name>
    <dbReference type="NCBI Taxonomy" id="1933879"/>
    <lineage>
        <taxon>Bacteria</taxon>
        <taxon>Pseudomonadati</taxon>
        <taxon>Pseudomonadota</taxon>
        <taxon>Gammaproteobacteria</taxon>
        <taxon>Alteromonadales</taxon>
        <taxon>Idiomarinaceae</taxon>
        <taxon>Aliidiomarina</taxon>
    </lineage>
</organism>
<keyword evidence="2" id="KW-1185">Reference proteome</keyword>
<dbReference type="Gene3D" id="3.90.280.10">
    <property type="entry name" value="PEBP-like"/>
    <property type="match status" value="1"/>
</dbReference>
<dbReference type="InterPro" id="IPR036610">
    <property type="entry name" value="PEBP-like_sf"/>
</dbReference>
<dbReference type="InterPro" id="IPR008914">
    <property type="entry name" value="PEBP"/>
</dbReference>
<dbReference type="PANTHER" id="PTHR30289:SF1">
    <property type="entry name" value="PEBP (PHOSPHATIDYLETHANOLAMINE-BINDING PROTEIN) FAMILY PROTEIN"/>
    <property type="match status" value="1"/>
</dbReference>
<proteinExistence type="predicted"/>
<accession>A0ABY0C3C5</accession>
<reference evidence="1 2" key="1">
    <citation type="journal article" date="2018" name="Front. Microbiol.">
        <title>Genome-Based Analysis Reveals the Taxonomy and Diversity of the Family Idiomarinaceae.</title>
        <authorList>
            <person name="Liu Y."/>
            <person name="Lai Q."/>
            <person name="Shao Z."/>
        </authorList>
    </citation>
    <scope>NUCLEOTIDE SEQUENCE [LARGE SCALE GENOMIC DNA]</scope>
    <source>
        <strain evidence="1 2">GBSy1</strain>
    </source>
</reference>
<gene>
    <name evidence="1" type="ORF">CWE12_00785</name>
</gene>
<name>A0ABY0C3C5_9GAMM</name>
<dbReference type="EMBL" id="PIPN01000001">
    <property type="protein sequence ID" value="RUO32270.1"/>
    <property type="molecule type" value="Genomic_DNA"/>
</dbReference>
<evidence type="ECO:0000313" key="1">
    <source>
        <dbReference type="EMBL" id="RUO32270.1"/>
    </source>
</evidence>
<protein>
    <submittedName>
        <fullName evidence="1">YbhB/YbcL family Raf kinase inhibitor-like protein</fullName>
    </submittedName>
</protein>
<dbReference type="PANTHER" id="PTHR30289">
    <property type="entry name" value="UNCHARACTERIZED PROTEIN YBCL-RELATED"/>
    <property type="match status" value="1"/>
</dbReference>
<dbReference type="GO" id="GO:0004860">
    <property type="term" value="F:protein kinase inhibitor activity"/>
    <property type="evidence" value="ECO:0007669"/>
    <property type="project" value="UniProtKB-KW"/>
</dbReference>
<keyword evidence="1" id="KW-0649">Protein kinase inhibitor</keyword>
<dbReference type="CDD" id="cd00865">
    <property type="entry name" value="PEBP_bact_arch"/>
    <property type="match status" value="1"/>
</dbReference>
<evidence type="ECO:0000313" key="2">
    <source>
        <dbReference type="Proteomes" id="UP000287410"/>
    </source>
</evidence>
<dbReference type="Pfam" id="PF01161">
    <property type="entry name" value="PBP"/>
    <property type="match status" value="1"/>
</dbReference>